<evidence type="ECO:0000313" key="3">
    <source>
        <dbReference type="Proteomes" id="UP000192761"/>
    </source>
</evidence>
<evidence type="ECO:0000256" key="1">
    <source>
        <dbReference type="SAM" id="SignalP"/>
    </source>
</evidence>
<reference evidence="2 3" key="1">
    <citation type="submission" date="2017-04" db="EMBL/GenBank/DDBJ databases">
        <authorList>
            <person name="Afonso C.L."/>
            <person name="Miller P.J."/>
            <person name="Scott M.A."/>
            <person name="Spackman E."/>
            <person name="Goraichik I."/>
            <person name="Dimitrov K.M."/>
            <person name="Suarez D.L."/>
            <person name="Swayne D.E."/>
        </authorList>
    </citation>
    <scope>NUCLEOTIDE SEQUENCE [LARGE SCALE GENOMIC DNA]</scope>
    <source>
        <strain evidence="2 3">DSM 23236</strain>
    </source>
</reference>
<sequence>MVRFVSFLLIALLATPLASAAVPVLVICTLDQPFLPFTHPDGSGLAQQAIRNAAAGLPVQLKWVTAPRRRCVADLSTNTTQGLVAAYDLQRTAYTAYPMRNGQPDRQRNVAMVRVRFYVRSASPLSWDGNKLGGVADPLVGVQAGFVYANDLLQHGIRADEGAPGLDAQFAKLANGRVDAVAAMENEAAPLIAQRYPGQIRALEPVFEDIPLYLAVSLPFYQQNRALVETIWSRLAPPPRQPASRAR</sequence>
<protein>
    <submittedName>
        <fullName evidence="2">Polar amino acid transport system substrate-binding protein</fullName>
    </submittedName>
</protein>
<keyword evidence="1" id="KW-0732">Signal</keyword>
<proteinExistence type="predicted"/>
<feature type="signal peptide" evidence="1">
    <location>
        <begin position="1"/>
        <end position="20"/>
    </location>
</feature>
<gene>
    <name evidence="2" type="ORF">SAMN02745857_01303</name>
</gene>
<dbReference type="SUPFAM" id="SSF53850">
    <property type="entry name" value="Periplasmic binding protein-like II"/>
    <property type="match status" value="1"/>
</dbReference>
<dbReference type="AlphaFoldDB" id="A0A1W1XER1"/>
<dbReference type="STRING" id="1121001.SAMN02745857_01303"/>
<name>A0A1W1XER1_9NEIS</name>
<dbReference type="Proteomes" id="UP000192761">
    <property type="component" value="Unassembled WGS sequence"/>
</dbReference>
<dbReference type="Gene3D" id="3.40.190.10">
    <property type="entry name" value="Periplasmic binding protein-like II"/>
    <property type="match status" value="2"/>
</dbReference>
<evidence type="ECO:0000313" key="2">
    <source>
        <dbReference type="EMBL" id="SMC22001.1"/>
    </source>
</evidence>
<dbReference type="EMBL" id="FWXD01000006">
    <property type="protein sequence ID" value="SMC22001.1"/>
    <property type="molecule type" value="Genomic_DNA"/>
</dbReference>
<feature type="chain" id="PRO_5012054351" evidence="1">
    <location>
        <begin position="21"/>
        <end position="247"/>
    </location>
</feature>
<dbReference type="RefSeq" id="WP_139798691.1">
    <property type="nucleotide sequence ID" value="NZ_FWXD01000006.1"/>
</dbReference>
<keyword evidence="3" id="KW-1185">Reference proteome</keyword>
<organism evidence="2 3">
    <name type="scientific">Andreprevotia lacus DSM 23236</name>
    <dbReference type="NCBI Taxonomy" id="1121001"/>
    <lineage>
        <taxon>Bacteria</taxon>
        <taxon>Pseudomonadati</taxon>
        <taxon>Pseudomonadota</taxon>
        <taxon>Betaproteobacteria</taxon>
        <taxon>Neisseriales</taxon>
        <taxon>Chitinibacteraceae</taxon>
        <taxon>Andreprevotia</taxon>
    </lineage>
</organism>
<accession>A0A1W1XER1</accession>
<dbReference type="OrthoDB" id="8759432at2"/>